<proteinExistence type="predicted"/>
<feature type="domain" description="Carrier" evidence="4">
    <location>
        <begin position="986"/>
        <end position="1060"/>
    </location>
</feature>
<reference evidence="5 6" key="1">
    <citation type="submission" date="2019-04" db="EMBL/GenBank/DDBJ databases">
        <title>Lewinella litorea sp. nov., isolated from a marine sand.</title>
        <authorList>
            <person name="Yoon J.-H."/>
        </authorList>
    </citation>
    <scope>NUCLEOTIDE SEQUENCE [LARGE SCALE GENOMIC DNA]</scope>
    <source>
        <strain evidence="5 6">HSMS-39</strain>
    </source>
</reference>
<dbReference type="CDD" id="cd05930">
    <property type="entry name" value="A_NRPS"/>
    <property type="match status" value="1"/>
</dbReference>
<evidence type="ECO:0000256" key="1">
    <source>
        <dbReference type="ARBA" id="ARBA00001957"/>
    </source>
</evidence>
<dbReference type="GO" id="GO:0044550">
    <property type="term" value="P:secondary metabolite biosynthetic process"/>
    <property type="evidence" value="ECO:0007669"/>
    <property type="project" value="TreeGrafter"/>
</dbReference>
<comment type="caution">
    <text evidence="5">The sequence shown here is derived from an EMBL/GenBank/DDBJ whole genome shotgun (WGS) entry which is preliminary data.</text>
</comment>
<dbReference type="EMBL" id="SRSF01000014">
    <property type="protein sequence ID" value="THH34926.1"/>
    <property type="molecule type" value="Genomic_DNA"/>
</dbReference>
<dbReference type="RefSeq" id="WP_136460628.1">
    <property type="nucleotide sequence ID" value="NZ_SRSF01000014.1"/>
</dbReference>
<keyword evidence="2" id="KW-0596">Phosphopantetheine</keyword>
<dbReference type="InterPro" id="IPR020845">
    <property type="entry name" value="AMP-binding_CS"/>
</dbReference>
<dbReference type="Gene3D" id="3.30.300.30">
    <property type="match status" value="1"/>
</dbReference>
<dbReference type="SMART" id="SM00823">
    <property type="entry name" value="PKS_PP"/>
    <property type="match status" value="1"/>
</dbReference>
<dbReference type="Gene3D" id="1.10.1200.10">
    <property type="entry name" value="ACP-like"/>
    <property type="match status" value="1"/>
</dbReference>
<dbReference type="Pfam" id="PF00501">
    <property type="entry name" value="AMP-binding"/>
    <property type="match status" value="1"/>
</dbReference>
<dbReference type="PROSITE" id="PS50075">
    <property type="entry name" value="CARRIER"/>
    <property type="match status" value="1"/>
</dbReference>
<gene>
    <name evidence="5" type="ORF">E4021_17170</name>
</gene>
<dbReference type="Gene3D" id="3.30.559.10">
    <property type="entry name" value="Chloramphenicol acetyltransferase-like domain"/>
    <property type="match status" value="2"/>
</dbReference>
<dbReference type="GO" id="GO:0005737">
    <property type="term" value="C:cytoplasm"/>
    <property type="evidence" value="ECO:0007669"/>
    <property type="project" value="TreeGrafter"/>
</dbReference>
<dbReference type="InterPro" id="IPR036736">
    <property type="entry name" value="ACP-like_sf"/>
</dbReference>
<dbReference type="Pfam" id="PF00550">
    <property type="entry name" value="PP-binding"/>
    <property type="match status" value="1"/>
</dbReference>
<dbReference type="Pfam" id="PF00668">
    <property type="entry name" value="Condensation"/>
    <property type="match status" value="2"/>
</dbReference>
<dbReference type="InterPro" id="IPR010071">
    <property type="entry name" value="AA_adenyl_dom"/>
</dbReference>
<dbReference type="Gene3D" id="3.40.50.980">
    <property type="match status" value="2"/>
</dbReference>
<evidence type="ECO:0000259" key="4">
    <source>
        <dbReference type="PROSITE" id="PS50075"/>
    </source>
</evidence>
<dbReference type="OrthoDB" id="4317020at2"/>
<dbReference type="PROSITE" id="PS00455">
    <property type="entry name" value="AMP_BINDING"/>
    <property type="match status" value="1"/>
</dbReference>
<dbReference type="InterPro" id="IPR010060">
    <property type="entry name" value="NRPS_synth"/>
</dbReference>
<dbReference type="GO" id="GO:0003824">
    <property type="term" value="F:catalytic activity"/>
    <property type="evidence" value="ECO:0007669"/>
    <property type="project" value="InterPro"/>
</dbReference>
<dbReference type="PANTHER" id="PTHR45527:SF1">
    <property type="entry name" value="FATTY ACID SYNTHASE"/>
    <property type="match status" value="1"/>
</dbReference>
<keyword evidence="6" id="KW-1185">Reference proteome</keyword>
<keyword evidence="3" id="KW-0597">Phosphoprotein</keyword>
<dbReference type="SUPFAM" id="SSF47336">
    <property type="entry name" value="ACP-like"/>
    <property type="match status" value="1"/>
</dbReference>
<evidence type="ECO:0000313" key="6">
    <source>
        <dbReference type="Proteomes" id="UP000308528"/>
    </source>
</evidence>
<dbReference type="SUPFAM" id="SSF52777">
    <property type="entry name" value="CoA-dependent acyltransferases"/>
    <property type="match status" value="4"/>
</dbReference>
<dbReference type="Proteomes" id="UP000308528">
    <property type="component" value="Unassembled WGS sequence"/>
</dbReference>
<name>A0A4S4N6Z9_9BACT</name>
<dbReference type="PANTHER" id="PTHR45527">
    <property type="entry name" value="NONRIBOSOMAL PEPTIDE SYNTHETASE"/>
    <property type="match status" value="1"/>
</dbReference>
<dbReference type="FunFam" id="1.10.1200.10:FF:000005">
    <property type="entry name" value="Nonribosomal peptide synthetase 1"/>
    <property type="match status" value="1"/>
</dbReference>
<dbReference type="InterPro" id="IPR001242">
    <property type="entry name" value="Condensation_dom"/>
</dbReference>
<dbReference type="InterPro" id="IPR045851">
    <property type="entry name" value="AMP-bd_C_sf"/>
</dbReference>
<dbReference type="CDD" id="cd19531">
    <property type="entry name" value="LCL_NRPS-like"/>
    <property type="match status" value="1"/>
</dbReference>
<dbReference type="NCBIfam" id="TIGR01733">
    <property type="entry name" value="AA-adenyl-dom"/>
    <property type="match status" value="1"/>
</dbReference>
<protein>
    <submittedName>
        <fullName evidence="5">Amino acid adenylation domain-containing protein</fullName>
    </submittedName>
</protein>
<comment type="cofactor">
    <cofactor evidence="1">
        <name>pantetheine 4'-phosphate</name>
        <dbReference type="ChEBI" id="CHEBI:47942"/>
    </cofactor>
</comment>
<dbReference type="SUPFAM" id="SSF56801">
    <property type="entry name" value="Acetyl-CoA synthetase-like"/>
    <property type="match status" value="1"/>
</dbReference>
<dbReference type="InterPro" id="IPR023213">
    <property type="entry name" value="CAT-like_dom_sf"/>
</dbReference>
<dbReference type="Gene3D" id="3.30.559.30">
    <property type="entry name" value="Nonribosomal peptide synthetase, condensation domain"/>
    <property type="match status" value="2"/>
</dbReference>
<sequence length="1519" mass="167075">MSQGSLLSKWLNRSKVTDPPAAAEEKGGGGIYPLSRGQERLYFLAQAYPGNPFYNYAERVVIDGRLDRDLLRTCFEAVATRQEMLRTTFTEGDDGPRQVVGPDPLLSWEVREMPDSEEAARSVMLENARQPFDLAHGPLTRLLLLRKTDSSHVLIITQHHILTDKTSMQILLEEVAREYDRRIAGREQQSAPLKVSYGAYALRQRERAADRALDYWKTQLQDVPTVLALPTDRPRPREQRYRGAYASGKLTAELSARVRESCRESGVTPYVYLLSAYLLMLHRYGGQADLLVGTPVTNRDTLELERLIGFFNETVLIRSRLKETVTFTDWVAEVKATMLDALEHRNAPFEAIVRELNPVRLPGTNPLFQAMFILHHGPGDLSLTEGVRMRLEPLDLGVSKFDLTLFVADSGEEFSTIFEYATDLFEADRIERLTGHLTRILEQVTRDPRLRVGEIDLVPAPELELLRHVSGSAEAAALPPARFLDDRIAEVARHHPTAPAVACGTEQLTYAELERRANALAFTLQQRGMVAGAVVALHVGRGIDTVVGLLGILRAGGAYLPLDPEYPAERRSYMLDDSGARWLVGDGSLSDFAPGPDVDVIRLDALDGAEVQVNSRVEGRSLDDPAYLIYTSGSSGRPKGIAITHHQLASSTDARAEVYGGGPAAFLLLSSFSFDSSVAGIFWTLTTGGKLVVAPARAEQDMEGLARLIAREGITHSLLLPTLYDHLVDLADPELLQSLETVIVAGEACAGTVVERHFARLPATALYNEYGPTEATVWATVHRLTAGDAAGGVPIGRPIPGAEVHLITPNGRLAPLGVPGELCIAGAGVADGYWHRPALTAEKFTPLQLPDGASVRVYRTGDRATYRADGNLLYLGRMDRQVKIRGHRVELEEIRNHLLQLDGVGDAEVRISDGGQLLGYLLTETDPDLSALRQELLEQLPAYLVPARLLRLEAFPRLPNGKVDIQALPDITPDDAAPVSEDKFAAPATATETTLLEIWRELLGTRQMGVTDNFFSLGGDSILSIQLLARARRAGLQFSPTAVFDRQTIRALAAVARPTGPETETEAFSGPVPLTPIQEWFFEEHQAAPHHWNHAWRLQLPGPVDPAGIADAIEAIASAHGGLRQNFSRESLGWRATIRPYHRGEAFQHFSEREGGEAAQLARIQTEWKLESDPLFRALLFTRSETGDGATLYLLAHHLVIDMVSWQTILHDLAGHLRGEAGSGQPTGASFHRWPQQLDKWASEKKFEEDLSFWQQQATTALPTELPGSLPVKQATVATVSGRLGEAATRDFLQSANEAYGTRPEELLLAALLRTLASYTGSGRQCLNLERHGREPLDSGLPIEETPGWFTVSYPLTFAPGSDADPREAIVAVKEQLRAVPNKGLGYGVLRYLARQPGLEQSPAVYFNYLGQQDNAFDARLGTVKFVRDGLRHPNGEVNRVWEINAAVEEGQLTIYWSYSTSLHYPATVAGLVDACLRELTELLDHCRTVDEPVLTPSDFPDSGLDQSDLEGLLGELNL</sequence>
<dbReference type="NCBIfam" id="TIGR01720">
    <property type="entry name" value="NRPS-para261"/>
    <property type="match status" value="1"/>
</dbReference>
<dbReference type="InterPro" id="IPR000873">
    <property type="entry name" value="AMP-dep_synth/lig_dom"/>
</dbReference>
<evidence type="ECO:0000313" key="5">
    <source>
        <dbReference type="EMBL" id="THH34926.1"/>
    </source>
</evidence>
<dbReference type="InterPro" id="IPR020806">
    <property type="entry name" value="PKS_PP-bd"/>
</dbReference>
<accession>A0A4S4N6Z9</accession>
<dbReference type="FunFam" id="3.40.50.12780:FF:000012">
    <property type="entry name" value="Non-ribosomal peptide synthetase"/>
    <property type="match status" value="1"/>
</dbReference>
<dbReference type="InterPro" id="IPR006162">
    <property type="entry name" value="Ppantetheine_attach_site"/>
</dbReference>
<organism evidence="5 6">
    <name type="scientific">Neolewinella litorea</name>
    <dbReference type="NCBI Taxonomy" id="2562452"/>
    <lineage>
        <taxon>Bacteria</taxon>
        <taxon>Pseudomonadati</taxon>
        <taxon>Bacteroidota</taxon>
        <taxon>Saprospiria</taxon>
        <taxon>Saprospirales</taxon>
        <taxon>Lewinellaceae</taxon>
        <taxon>Neolewinella</taxon>
    </lineage>
</organism>
<evidence type="ECO:0000256" key="2">
    <source>
        <dbReference type="ARBA" id="ARBA00022450"/>
    </source>
</evidence>
<dbReference type="GO" id="GO:0031177">
    <property type="term" value="F:phosphopantetheine binding"/>
    <property type="evidence" value="ECO:0007669"/>
    <property type="project" value="InterPro"/>
</dbReference>
<dbReference type="FunFam" id="3.40.50.980:FF:000001">
    <property type="entry name" value="Non-ribosomal peptide synthetase"/>
    <property type="match status" value="1"/>
</dbReference>
<dbReference type="InterPro" id="IPR009081">
    <property type="entry name" value="PP-bd_ACP"/>
</dbReference>
<dbReference type="Gene3D" id="2.30.38.10">
    <property type="entry name" value="Luciferase, Domain 3"/>
    <property type="match status" value="1"/>
</dbReference>
<dbReference type="PROSITE" id="PS00012">
    <property type="entry name" value="PHOSPHOPANTETHEINE"/>
    <property type="match status" value="1"/>
</dbReference>
<dbReference type="GO" id="GO:0043041">
    <property type="term" value="P:amino acid activation for nonribosomal peptide biosynthetic process"/>
    <property type="evidence" value="ECO:0007669"/>
    <property type="project" value="TreeGrafter"/>
</dbReference>
<evidence type="ECO:0000256" key="3">
    <source>
        <dbReference type="ARBA" id="ARBA00022553"/>
    </source>
</evidence>